<accession>A0A1D9FZZ6</accession>
<evidence type="ECO:0000313" key="4">
    <source>
        <dbReference type="EMBL" id="AOY80740.1"/>
    </source>
</evidence>
<feature type="signal peptide" evidence="2">
    <location>
        <begin position="1"/>
        <end position="26"/>
    </location>
</feature>
<feature type="region of interest" description="Disordered" evidence="1">
    <location>
        <begin position="87"/>
        <end position="108"/>
    </location>
</feature>
<dbReference type="Pfam" id="PF07589">
    <property type="entry name" value="PEP-CTERM"/>
    <property type="match status" value="1"/>
</dbReference>
<proteinExistence type="predicted"/>
<dbReference type="Proteomes" id="UP000176944">
    <property type="component" value="Chromosome"/>
</dbReference>
<feature type="domain" description="Ice-binding protein C-terminal" evidence="3">
    <location>
        <begin position="292"/>
        <end position="313"/>
    </location>
</feature>
<dbReference type="NCBIfam" id="TIGR02595">
    <property type="entry name" value="PEP_CTERM"/>
    <property type="match status" value="1"/>
</dbReference>
<gene>
    <name evidence="4" type="ORF">BJP36_13265</name>
</gene>
<evidence type="ECO:0000313" key="5">
    <source>
        <dbReference type="Proteomes" id="UP000176944"/>
    </source>
</evidence>
<evidence type="ECO:0000256" key="2">
    <source>
        <dbReference type="SAM" id="SignalP"/>
    </source>
</evidence>
<evidence type="ECO:0000259" key="3">
    <source>
        <dbReference type="Pfam" id="PF07589"/>
    </source>
</evidence>
<organism evidence="4 5">
    <name type="scientific">Moorena producens (strain JHB)</name>
    <dbReference type="NCBI Taxonomy" id="1454205"/>
    <lineage>
        <taxon>Bacteria</taxon>
        <taxon>Bacillati</taxon>
        <taxon>Cyanobacteriota</taxon>
        <taxon>Cyanophyceae</taxon>
        <taxon>Coleofasciculales</taxon>
        <taxon>Coleofasciculaceae</taxon>
        <taxon>Moorena</taxon>
    </lineage>
</organism>
<reference evidence="5" key="1">
    <citation type="submission" date="2016-10" db="EMBL/GenBank/DDBJ databases">
        <title>Comparative genomics uncovers the prolific and rare metabolic potential of the cyanobacterial genus Moorea.</title>
        <authorList>
            <person name="Leao T."/>
            <person name="Castelao G."/>
            <person name="Korobeynikov A."/>
            <person name="Monroe E.A."/>
            <person name="Podell S."/>
            <person name="Glukhov E."/>
            <person name="Allen E."/>
            <person name="Gerwick W.H."/>
            <person name="Gerwick L."/>
        </authorList>
    </citation>
    <scope>NUCLEOTIDE SEQUENCE [LARGE SCALE GENOMIC DNA]</scope>
    <source>
        <strain evidence="5">JHB</strain>
    </source>
</reference>
<dbReference type="EMBL" id="CP017708">
    <property type="protein sequence ID" value="AOY80740.1"/>
    <property type="molecule type" value="Genomic_DNA"/>
</dbReference>
<protein>
    <submittedName>
        <fullName evidence="4">PEP-CTERM sorting domain-containing protein</fullName>
    </submittedName>
</protein>
<feature type="chain" id="PRO_5009441690" evidence="2">
    <location>
        <begin position="27"/>
        <end position="324"/>
    </location>
</feature>
<name>A0A1D9FZZ6_MOOP1</name>
<feature type="compositionally biased region" description="Polar residues" evidence="1">
    <location>
        <begin position="92"/>
        <end position="108"/>
    </location>
</feature>
<dbReference type="AlphaFoldDB" id="A0A1D9FZZ6"/>
<evidence type="ECO:0000256" key="1">
    <source>
        <dbReference type="SAM" id="MobiDB-lite"/>
    </source>
</evidence>
<dbReference type="InterPro" id="IPR013424">
    <property type="entry name" value="Ice-binding_C"/>
</dbReference>
<sequence length="324" mass="35085">MRKSQVSLVLGLTATAAVWTPLAAEAATFDYSRLENIAARPIDSDHVLNFFGDPSENEGFTAFFNLDFTAPDVGHIEISKNAPGNIAPYYTTGRQASPEQPDSGSTRSASLNDVTGFSNFFSYLNDNSISLSSIGLGYGQKSDRDFRTTWNLGEDKLGQDWFASPDSNLEERIYRANPDDVEIFISYEDTKILDFGYTDFYSILDYGDSLAITDDFDVILSDPFTVDIVEGLDPFTAGLAQAFLLDIAEAGGGVQVVSEQPEVQEAPLMFGNGFGVLSFPFPFTLRGVAIATVPEPSSVIGIFMLGALGAVARSTKQKKSKSSN</sequence>
<keyword evidence="2" id="KW-0732">Signal</keyword>